<reference evidence="1 2" key="2">
    <citation type="submission" date="2017-10" db="EMBL/GenBank/DDBJ databases">
        <title>Genome analyses suggest a sexual origin of heterokaryosis in a supposedly ancient asexual fungus.</title>
        <authorList>
            <person name="Corradi N."/>
            <person name="Sedzielewska K."/>
            <person name="Noel J."/>
            <person name="Charron P."/>
            <person name="Farinelli L."/>
            <person name="Marton T."/>
            <person name="Kruger M."/>
            <person name="Pelin A."/>
            <person name="Brachmann A."/>
            <person name="Corradi N."/>
        </authorList>
    </citation>
    <scope>NUCLEOTIDE SEQUENCE [LARGE SCALE GENOMIC DNA]</scope>
    <source>
        <strain evidence="1 2">A1</strain>
    </source>
</reference>
<comment type="caution">
    <text evidence="1">The sequence shown here is derived from an EMBL/GenBank/DDBJ whole genome shotgun (WGS) entry which is preliminary data.</text>
</comment>
<protein>
    <recommendedName>
        <fullName evidence="3">F-box domain-containing protein</fullName>
    </recommendedName>
</protein>
<gene>
    <name evidence="1" type="ORF">RhiirA1_463278</name>
</gene>
<dbReference type="VEuPathDB" id="FungiDB:RhiirFUN_010141"/>
<proteinExistence type="predicted"/>
<dbReference type="Proteomes" id="UP000232688">
    <property type="component" value="Unassembled WGS sequence"/>
</dbReference>
<dbReference type="VEuPathDB" id="FungiDB:FUN_006342"/>
<organism evidence="1 2">
    <name type="scientific">Rhizophagus irregularis</name>
    <dbReference type="NCBI Taxonomy" id="588596"/>
    <lineage>
        <taxon>Eukaryota</taxon>
        <taxon>Fungi</taxon>
        <taxon>Fungi incertae sedis</taxon>
        <taxon>Mucoromycota</taxon>
        <taxon>Glomeromycotina</taxon>
        <taxon>Glomeromycetes</taxon>
        <taxon>Glomerales</taxon>
        <taxon>Glomeraceae</taxon>
        <taxon>Rhizophagus</taxon>
    </lineage>
</organism>
<accession>A0A2N0RKG0</accession>
<reference evidence="1 2" key="1">
    <citation type="submission" date="2017-10" db="EMBL/GenBank/DDBJ databases">
        <title>Extensive intraspecific genome diversity in a model arbuscular mycorrhizal fungus.</title>
        <authorList>
            <person name="Chen E.C.H."/>
            <person name="Morin E."/>
            <person name="Baudet D."/>
            <person name="Noel J."/>
            <person name="Ndikumana S."/>
            <person name="Charron P."/>
            <person name="St-Onge C."/>
            <person name="Giorgi J."/>
            <person name="Grigoriev I.V."/>
            <person name="Roux C."/>
            <person name="Martin F.M."/>
            <person name="Corradi N."/>
        </authorList>
    </citation>
    <scope>NUCLEOTIDE SEQUENCE [LARGE SCALE GENOMIC DNA]</scope>
    <source>
        <strain evidence="1 2">A1</strain>
    </source>
</reference>
<evidence type="ECO:0000313" key="2">
    <source>
        <dbReference type="Proteomes" id="UP000232688"/>
    </source>
</evidence>
<evidence type="ECO:0000313" key="1">
    <source>
        <dbReference type="EMBL" id="PKC63800.1"/>
    </source>
</evidence>
<evidence type="ECO:0008006" key="3">
    <source>
        <dbReference type="Google" id="ProtNLM"/>
    </source>
</evidence>
<dbReference type="AlphaFoldDB" id="A0A2N0RKG0"/>
<name>A0A2N0RKG0_9GLOM</name>
<dbReference type="VEuPathDB" id="FungiDB:RhiirA1_463278"/>
<dbReference type="EMBL" id="LLXH01000701">
    <property type="protein sequence ID" value="PKC63800.1"/>
    <property type="molecule type" value="Genomic_DNA"/>
</dbReference>
<sequence>MACSKFFSGNLPELLNEVIQYFHYDYKTLHSCILVNRLWCRLAIPLLWEDPFSIRFPKNYRFIEIYLCNLSDDDKTRLNKYVIHSGLFPSNTLFNYPKFIQHLDTYKVSDSIKTWASTNLPTSHIVNFITELIVSFGVIIKNYEEFECFDAAFELILQNTNFVHNIKSLTLDFDSKITDNITKFLEFLCSNCNSISSLYFLLPIINYYHPIIEKNLSQMIKLQKNLKKISFSHNCPLSLLLSLKNPNCTNTLNTIIFYSIDFKNINVLLSELFNQLNVLESIHIVYYESLEPLIQRSGNCLENFNINNYKSQQLLQSLKLYCRNIKFLSIELHYQNVDLIFNLIKNIRQNLNYLIINSDGKIKFSLILLHNLGQILPFKLEYLRLVLAIKGSDLEVFLKSSQNTYIKKLSIRNAKNEGTSQDILPYIKEYIVKKKRVKYLAILDVFCGKKVDLFSLKDEVKEFQLYDIQVLDYYDSIINIYDFINNSYWLAGVKYRGVTRYFIHHNQ</sequence>